<dbReference type="Pfam" id="PF13181">
    <property type="entry name" value="TPR_8"/>
    <property type="match status" value="1"/>
</dbReference>
<keyword evidence="1" id="KW-0802">TPR repeat</keyword>
<organism evidence="2 3">
    <name type="scientific">Sporocytophaga myxococcoides</name>
    <dbReference type="NCBI Taxonomy" id="153721"/>
    <lineage>
        <taxon>Bacteria</taxon>
        <taxon>Pseudomonadati</taxon>
        <taxon>Bacteroidota</taxon>
        <taxon>Cytophagia</taxon>
        <taxon>Cytophagales</taxon>
        <taxon>Cytophagaceae</taxon>
        <taxon>Sporocytophaga</taxon>
    </lineage>
</organism>
<evidence type="ECO:0000313" key="3">
    <source>
        <dbReference type="Proteomes" id="UP000030185"/>
    </source>
</evidence>
<dbReference type="InterPro" id="IPR019734">
    <property type="entry name" value="TPR_rpt"/>
</dbReference>
<dbReference type="OrthoDB" id="1524733at2"/>
<feature type="repeat" description="TPR" evidence="1">
    <location>
        <begin position="53"/>
        <end position="86"/>
    </location>
</feature>
<dbReference type="Proteomes" id="UP000030185">
    <property type="component" value="Unassembled WGS sequence"/>
</dbReference>
<dbReference type="AlphaFoldDB" id="A0A098L9A0"/>
<dbReference type="EMBL" id="BBLT01000001">
    <property type="protein sequence ID" value="GAL83476.1"/>
    <property type="molecule type" value="Genomic_DNA"/>
</dbReference>
<dbReference type="eggNOG" id="COG3063">
    <property type="taxonomic scope" value="Bacteria"/>
</dbReference>
<accession>A0A098L9A0</accession>
<evidence type="ECO:0000313" key="2">
    <source>
        <dbReference type="EMBL" id="GAL83476.1"/>
    </source>
</evidence>
<evidence type="ECO:0000256" key="1">
    <source>
        <dbReference type="PROSITE-ProRule" id="PRU00339"/>
    </source>
</evidence>
<dbReference type="SUPFAM" id="SSF48452">
    <property type="entry name" value="TPR-like"/>
    <property type="match status" value="1"/>
</dbReference>
<comment type="caution">
    <text evidence="2">The sequence shown here is derived from an EMBL/GenBank/DDBJ whole genome shotgun (WGS) entry which is preliminary data.</text>
</comment>
<dbReference type="Gene3D" id="1.25.40.10">
    <property type="entry name" value="Tetratricopeptide repeat domain"/>
    <property type="match status" value="1"/>
</dbReference>
<dbReference type="PROSITE" id="PS50005">
    <property type="entry name" value="TPR"/>
    <property type="match status" value="1"/>
</dbReference>
<dbReference type="RefSeq" id="WP_045458395.1">
    <property type="nucleotide sequence ID" value="NZ_BBLT01000001.1"/>
</dbReference>
<dbReference type="InterPro" id="IPR011990">
    <property type="entry name" value="TPR-like_helical_dom_sf"/>
</dbReference>
<sequence>MNNSRLELLLQYYKEDPQDPFTIYALAIEYLNTDVQKSVNYFSILLENHEDYTGTYYHAANLFFKLGQLEKAEEVYKKGLEITFKVKDMKANQELRSAYNQFLDEISEE</sequence>
<keyword evidence="3" id="KW-1185">Reference proteome</keyword>
<gene>
    <name evidence="2" type="ORF">MYP_703</name>
</gene>
<protein>
    <submittedName>
        <fullName evidence="2">Uncharacterized protein</fullName>
    </submittedName>
</protein>
<dbReference type="STRING" id="153721.MYP_703"/>
<reference evidence="2 3" key="1">
    <citation type="submission" date="2014-09" db="EMBL/GenBank/DDBJ databases">
        <title>Sporocytophaga myxococcoides PG-01 genome sequencing.</title>
        <authorList>
            <person name="Liu L."/>
            <person name="Gao P.J."/>
            <person name="Chen G.J."/>
            <person name="Wang L.S."/>
        </authorList>
    </citation>
    <scope>NUCLEOTIDE SEQUENCE [LARGE SCALE GENOMIC DNA]</scope>
    <source>
        <strain evidence="2 3">PG-01</strain>
    </source>
</reference>
<name>A0A098L9A0_9BACT</name>
<proteinExistence type="predicted"/>